<evidence type="ECO:0000256" key="4">
    <source>
        <dbReference type="ARBA" id="ARBA00023125"/>
    </source>
</evidence>
<keyword evidence="4" id="KW-0238">DNA-binding</keyword>
<dbReference type="AlphaFoldDB" id="A0ABD6EWI1"/>
<keyword evidence="10" id="KW-1185">Reference proteome</keyword>
<feature type="region of interest" description="Disordered" evidence="7">
    <location>
        <begin position="427"/>
        <end position="451"/>
    </location>
</feature>
<dbReference type="EMBL" id="JBGFUD010006503">
    <property type="protein sequence ID" value="MFH4981032.1"/>
    <property type="molecule type" value="Genomic_DNA"/>
</dbReference>
<evidence type="ECO:0000256" key="7">
    <source>
        <dbReference type="SAM" id="MobiDB-lite"/>
    </source>
</evidence>
<proteinExistence type="inferred from homology"/>
<comment type="subcellular location">
    <subcellularLocation>
        <location evidence="1">Nucleus</location>
    </subcellularLocation>
</comment>
<dbReference type="PANTHER" id="PTHR10812">
    <property type="entry name" value="TRANSCRIPTION FACTOR AP-2"/>
    <property type="match status" value="1"/>
</dbReference>
<reference evidence="9 10" key="1">
    <citation type="submission" date="2024-08" db="EMBL/GenBank/DDBJ databases">
        <title>Gnathostoma spinigerum genome.</title>
        <authorList>
            <person name="Gonzalez-Bertolin B."/>
            <person name="Monzon S."/>
            <person name="Zaballos A."/>
            <person name="Jimenez P."/>
            <person name="Dekumyoy P."/>
            <person name="Varona S."/>
            <person name="Cuesta I."/>
            <person name="Sumanam S."/>
            <person name="Adisakwattana P."/>
            <person name="Gasser R.B."/>
            <person name="Hernandez-Gonzalez A."/>
            <person name="Young N.D."/>
            <person name="Perteguer M.J."/>
        </authorList>
    </citation>
    <scope>NUCLEOTIDE SEQUENCE [LARGE SCALE GENOMIC DNA]</scope>
    <source>
        <strain evidence="9">AL3</strain>
        <tissue evidence="9">Liver</tissue>
    </source>
</reference>
<feature type="region of interest" description="Disordered" evidence="7">
    <location>
        <begin position="125"/>
        <end position="167"/>
    </location>
</feature>
<keyword evidence="6" id="KW-0539">Nucleus</keyword>
<dbReference type="GO" id="GO:0005634">
    <property type="term" value="C:nucleus"/>
    <property type="evidence" value="ECO:0007669"/>
    <property type="project" value="UniProtKB-SubCell"/>
</dbReference>
<dbReference type="InterPro" id="IPR013854">
    <property type="entry name" value="TF_AP2_C"/>
</dbReference>
<evidence type="ECO:0000256" key="6">
    <source>
        <dbReference type="ARBA" id="ARBA00023242"/>
    </source>
</evidence>
<gene>
    <name evidence="9" type="ORF">AB6A40_007741</name>
</gene>
<organism evidence="9 10">
    <name type="scientific">Gnathostoma spinigerum</name>
    <dbReference type="NCBI Taxonomy" id="75299"/>
    <lineage>
        <taxon>Eukaryota</taxon>
        <taxon>Metazoa</taxon>
        <taxon>Ecdysozoa</taxon>
        <taxon>Nematoda</taxon>
        <taxon>Chromadorea</taxon>
        <taxon>Rhabditida</taxon>
        <taxon>Spirurina</taxon>
        <taxon>Gnathostomatomorpha</taxon>
        <taxon>Gnathostomatoidea</taxon>
        <taxon>Gnathostomatidae</taxon>
        <taxon>Gnathostoma</taxon>
    </lineage>
</organism>
<comment type="caution">
    <text evidence="9">The sequence shown here is derived from an EMBL/GenBank/DDBJ whole genome shotgun (WGS) entry which is preliminary data.</text>
</comment>
<sequence length="451" mass="49415">MNTENKRSADVVNVVEAMKNWKRRRVEDSESTELASASSVPSSLQFDQSYPFGVNPSAYCFPFMSGVQNSDYGSATHFYANAIHQGYPLGFGCPGYPSASSTTSLSDGTSSLLTSTNIMRHFDEQAQQRGSEDADDSGFHSDQSLSVSQRFSPANSGGFHDMSSCKDTDSEQSLLSFPFPSTISADPSVSVDPNTEFCKVPSRTTLLSSKQCSVSVGEIRRRTAAPELLNGSLLGSILRRAKEKAGGKALRDELRKIGVILPSGRRKNVSATTWTCFVEEEAVQMASDFTDILKSYFPVSYVARQTVAKLPVDDPRHRAYAINNARRVIGEIAVVLRSDRSAVHGNEKRESSLPRDLQERLSSFSSMTHGFGIPAFSAIMETVEAVLAGMAKINEEYLVHATTPLLPPQEHLIPTEHQQLLAAHMQSMHLQQQQQQQEQGGWIFGNSKSGE</sequence>
<feature type="compositionally biased region" description="Polar residues" evidence="7">
    <location>
        <begin position="140"/>
        <end position="155"/>
    </location>
</feature>
<dbReference type="PANTHER" id="PTHR10812:SF17">
    <property type="entry name" value="TRANSCRIPTION FACTOR AP-2, ISOFORM D"/>
    <property type="match status" value="1"/>
</dbReference>
<comment type="similarity">
    <text evidence="2">Belongs to the AP-2 family.</text>
</comment>
<dbReference type="GO" id="GO:0003677">
    <property type="term" value="F:DNA binding"/>
    <property type="evidence" value="ECO:0007669"/>
    <property type="project" value="UniProtKB-KW"/>
</dbReference>
<keyword evidence="3" id="KW-0805">Transcription regulation</keyword>
<dbReference type="PRINTS" id="PR01748">
    <property type="entry name" value="AP2TNSCPFCT"/>
</dbReference>
<evidence type="ECO:0000256" key="1">
    <source>
        <dbReference type="ARBA" id="ARBA00004123"/>
    </source>
</evidence>
<evidence type="ECO:0000256" key="3">
    <source>
        <dbReference type="ARBA" id="ARBA00023015"/>
    </source>
</evidence>
<feature type="domain" description="Transcription factor AP-2 C-terminal" evidence="8">
    <location>
        <begin position="197"/>
        <end position="389"/>
    </location>
</feature>
<protein>
    <recommendedName>
        <fullName evidence="8">Transcription factor AP-2 C-terminal domain-containing protein</fullName>
    </recommendedName>
</protein>
<evidence type="ECO:0000256" key="2">
    <source>
        <dbReference type="ARBA" id="ARBA00007770"/>
    </source>
</evidence>
<accession>A0ABD6EWI1</accession>
<keyword evidence="5" id="KW-0804">Transcription</keyword>
<name>A0ABD6EWI1_9BILA</name>
<evidence type="ECO:0000313" key="10">
    <source>
        <dbReference type="Proteomes" id="UP001608902"/>
    </source>
</evidence>
<evidence type="ECO:0000313" key="9">
    <source>
        <dbReference type="EMBL" id="MFH4981032.1"/>
    </source>
</evidence>
<evidence type="ECO:0000259" key="8">
    <source>
        <dbReference type="Pfam" id="PF03299"/>
    </source>
</evidence>
<dbReference type="Proteomes" id="UP001608902">
    <property type="component" value="Unassembled WGS sequence"/>
</dbReference>
<evidence type="ECO:0000256" key="5">
    <source>
        <dbReference type="ARBA" id="ARBA00023163"/>
    </source>
</evidence>
<dbReference type="Pfam" id="PF03299">
    <property type="entry name" value="TF_AP-2"/>
    <property type="match status" value="1"/>
</dbReference>
<dbReference type="InterPro" id="IPR004979">
    <property type="entry name" value="TF_AP2"/>
</dbReference>